<dbReference type="InterPro" id="IPR029058">
    <property type="entry name" value="AB_hydrolase_fold"/>
</dbReference>
<dbReference type="InterPro" id="IPR050266">
    <property type="entry name" value="AB_hydrolase_sf"/>
</dbReference>
<evidence type="ECO:0000313" key="3">
    <source>
        <dbReference type="Proteomes" id="UP000249467"/>
    </source>
</evidence>
<organism evidence="2 3">
    <name type="scientific">Pseudanabaena frigida</name>
    <dbReference type="NCBI Taxonomy" id="945775"/>
    <lineage>
        <taxon>Bacteria</taxon>
        <taxon>Bacillati</taxon>
        <taxon>Cyanobacteriota</taxon>
        <taxon>Cyanophyceae</taxon>
        <taxon>Pseudanabaenales</taxon>
        <taxon>Pseudanabaenaceae</taxon>
        <taxon>Pseudanabaena</taxon>
    </lineage>
</organism>
<protein>
    <submittedName>
        <fullName evidence="2">Alpha/beta hydrolase</fullName>
    </submittedName>
</protein>
<dbReference type="Pfam" id="PF12146">
    <property type="entry name" value="Hydrolase_4"/>
    <property type="match status" value="1"/>
</dbReference>
<proteinExistence type="predicted"/>
<accession>A0A2W4YNC0</accession>
<dbReference type="PANTHER" id="PTHR43798">
    <property type="entry name" value="MONOACYLGLYCEROL LIPASE"/>
    <property type="match status" value="1"/>
</dbReference>
<feature type="domain" description="Serine aminopeptidase S33" evidence="1">
    <location>
        <begin position="7"/>
        <end position="272"/>
    </location>
</feature>
<reference evidence="2 3" key="2">
    <citation type="submission" date="2018-06" db="EMBL/GenBank/DDBJ databases">
        <title>Metagenomic assembly of (sub)arctic Cyanobacteria and their associated microbiome from non-axenic cultures.</title>
        <authorList>
            <person name="Baurain D."/>
        </authorList>
    </citation>
    <scope>NUCLEOTIDE SEQUENCE [LARGE SCALE GENOMIC DNA]</scope>
    <source>
        <strain evidence="2">ULC066bin1</strain>
    </source>
</reference>
<dbReference type="Gene3D" id="3.40.50.1820">
    <property type="entry name" value="alpha/beta hydrolase"/>
    <property type="match status" value="1"/>
</dbReference>
<sequence length="293" mass="33135">MSSGRRLKVLCLHGHPGNSEAMQIFIQKFQDRGIDAIAPDLRGYGNSKAISAFTMLDHIQDLWNLLESDCQSDRQDSLDTEYLILGWSLGGILAMELALRAVELQNSISPDNTNPKITGLILIATAAKPRSSLPPVAWWEYVNLAIAVILHRILRKVSVRSSAKPRWHIDWFGKRSLIKYLIQQHTPEAYERICTTGAKAYFQTSRFAQRALVQALRRGYDRTQDLGEIQIPCLAIAAEQDRHITSASTAETAKLLPNCEFICYPNTAHLLPWEIGDRLLADIDNWCDRHFKI</sequence>
<dbReference type="InterPro" id="IPR022742">
    <property type="entry name" value="Hydrolase_4"/>
</dbReference>
<dbReference type="AlphaFoldDB" id="A0A2W4YNC0"/>
<dbReference type="SUPFAM" id="SSF53474">
    <property type="entry name" value="alpha/beta-Hydrolases"/>
    <property type="match status" value="1"/>
</dbReference>
<comment type="caution">
    <text evidence="2">The sequence shown here is derived from an EMBL/GenBank/DDBJ whole genome shotgun (WGS) entry which is preliminary data.</text>
</comment>
<reference evidence="2 3" key="1">
    <citation type="submission" date="2018-04" db="EMBL/GenBank/DDBJ databases">
        <authorList>
            <person name="Go L.Y."/>
            <person name="Mitchell J.A."/>
        </authorList>
    </citation>
    <scope>NUCLEOTIDE SEQUENCE [LARGE SCALE GENOMIC DNA]</scope>
    <source>
        <strain evidence="2">ULC066bin1</strain>
    </source>
</reference>
<evidence type="ECO:0000259" key="1">
    <source>
        <dbReference type="Pfam" id="PF12146"/>
    </source>
</evidence>
<dbReference type="GO" id="GO:0016787">
    <property type="term" value="F:hydrolase activity"/>
    <property type="evidence" value="ECO:0007669"/>
    <property type="project" value="UniProtKB-KW"/>
</dbReference>
<keyword evidence="2" id="KW-0378">Hydrolase</keyword>
<name>A0A2W4YNC0_9CYAN</name>
<evidence type="ECO:0000313" key="2">
    <source>
        <dbReference type="EMBL" id="PZO44458.1"/>
    </source>
</evidence>
<dbReference type="Proteomes" id="UP000249467">
    <property type="component" value="Unassembled WGS sequence"/>
</dbReference>
<gene>
    <name evidence="2" type="ORF">DCF19_01515</name>
</gene>
<dbReference type="EMBL" id="QBML01000002">
    <property type="protein sequence ID" value="PZO44458.1"/>
    <property type="molecule type" value="Genomic_DNA"/>
</dbReference>